<comment type="caution">
    <text evidence="2">The sequence shown here is derived from an EMBL/GenBank/DDBJ whole genome shotgun (WGS) entry which is preliminary data.</text>
</comment>
<dbReference type="Pfam" id="PF13765">
    <property type="entry name" value="PRY"/>
    <property type="match status" value="1"/>
</dbReference>
<dbReference type="EMBL" id="JAROKS010000014">
    <property type="protein sequence ID" value="KAK1796917.1"/>
    <property type="molecule type" value="Genomic_DNA"/>
</dbReference>
<organism evidence="2 3">
    <name type="scientific">Electrophorus voltai</name>
    <dbReference type="NCBI Taxonomy" id="2609070"/>
    <lineage>
        <taxon>Eukaryota</taxon>
        <taxon>Metazoa</taxon>
        <taxon>Chordata</taxon>
        <taxon>Craniata</taxon>
        <taxon>Vertebrata</taxon>
        <taxon>Euteleostomi</taxon>
        <taxon>Actinopterygii</taxon>
        <taxon>Neopterygii</taxon>
        <taxon>Teleostei</taxon>
        <taxon>Ostariophysi</taxon>
        <taxon>Gymnotiformes</taxon>
        <taxon>Gymnotoidei</taxon>
        <taxon>Gymnotidae</taxon>
        <taxon>Electrophorus</taxon>
    </lineage>
</organism>
<dbReference type="InterPro" id="IPR013320">
    <property type="entry name" value="ConA-like_dom_sf"/>
</dbReference>
<dbReference type="InterPro" id="IPR006574">
    <property type="entry name" value="PRY"/>
</dbReference>
<protein>
    <recommendedName>
        <fullName evidence="1">SPRY-associated domain-containing protein</fullName>
    </recommendedName>
</protein>
<name>A0AAD8ZCN2_9TELE</name>
<feature type="domain" description="SPRY-associated" evidence="1">
    <location>
        <begin position="71"/>
        <end position="111"/>
    </location>
</feature>
<dbReference type="AlphaFoldDB" id="A0AAD8ZCN2"/>
<sequence>MYYSEALKPDTYSSFVTYEGFGPFSHRKLPSGGWVSAFLTLAMSLNTEHLVLLGTPEAGVINKEVLSMYNSCEFTLDPNTAQDNIYLPKENRVATCNETVQSYPDHPERFDN</sequence>
<proteinExistence type="predicted"/>
<reference evidence="2" key="1">
    <citation type="submission" date="2023-03" db="EMBL/GenBank/DDBJ databases">
        <title>Electrophorus voltai genome.</title>
        <authorList>
            <person name="Bian C."/>
        </authorList>
    </citation>
    <scope>NUCLEOTIDE SEQUENCE</scope>
    <source>
        <strain evidence="2">CB-2022</strain>
        <tissue evidence="2">Muscle</tissue>
    </source>
</reference>
<accession>A0AAD8ZCN2</accession>
<dbReference type="Gene3D" id="2.60.120.920">
    <property type="match status" value="1"/>
</dbReference>
<evidence type="ECO:0000259" key="1">
    <source>
        <dbReference type="SMART" id="SM00589"/>
    </source>
</evidence>
<dbReference type="InterPro" id="IPR043136">
    <property type="entry name" value="B30.2/SPRY_sf"/>
</dbReference>
<evidence type="ECO:0000313" key="3">
    <source>
        <dbReference type="Proteomes" id="UP001239994"/>
    </source>
</evidence>
<dbReference type="Proteomes" id="UP001239994">
    <property type="component" value="Unassembled WGS sequence"/>
</dbReference>
<gene>
    <name evidence="2" type="ORF">P4O66_001001</name>
</gene>
<dbReference type="SUPFAM" id="SSF49899">
    <property type="entry name" value="Concanavalin A-like lectins/glucanases"/>
    <property type="match status" value="1"/>
</dbReference>
<dbReference type="SMART" id="SM00589">
    <property type="entry name" value="PRY"/>
    <property type="match status" value="1"/>
</dbReference>
<evidence type="ECO:0000313" key="2">
    <source>
        <dbReference type="EMBL" id="KAK1796917.1"/>
    </source>
</evidence>
<keyword evidence="3" id="KW-1185">Reference proteome</keyword>